<keyword evidence="6" id="KW-0472">Membrane</keyword>
<dbReference type="Proteomes" id="UP001633002">
    <property type="component" value="Unassembled WGS sequence"/>
</dbReference>
<organism evidence="7 8">
    <name type="scientific">Riccia sorocarpa</name>
    <dbReference type="NCBI Taxonomy" id="122646"/>
    <lineage>
        <taxon>Eukaryota</taxon>
        <taxon>Viridiplantae</taxon>
        <taxon>Streptophyta</taxon>
        <taxon>Embryophyta</taxon>
        <taxon>Marchantiophyta</taxon>
        <taxon>Marchantiopsida</taxon>
        <taxon>Marchantiidae</taxon>
        <taxon>Marchantiales</taxon>
        <taxon>Ricciaceae</taxon>
        <taxon>Riccia</taxon>
    </lineage>
</organism>
<keyword evidence="5" id="KW-0349">Heme</keyword>
<protein>
    <recommendedName>
        <fullName evidence="9">Cytochrome P450</fullName>
    </recommendedName>
</protein>
<dbReference type="Gene3D" id="1.10.630.10">
    <property type="entry name" value="Cytochrome P450"/>
    <property type="match status" value="1"/>
</dbReference>
<dbReference type="Pfam" id="PF00067">
    <property type="entry name" value="p450"/>
    <property type="match status" value="1"/>
</dbReference>
<evidence type="ECO:0000256" key="3">
    <source>
        <dbReference type="ARBA" id="ARBA00023002"/>
    </source>
</evidence>
<dbReference type="InterPro" id="IPR036396">
    <property type="entry name" value="Cyt_P450_sf"/>
</dbReference>
<dbReference type="PRINTS" id="PR00385">
    <property type="entry name" value="P450"/>
</dbReference>
<evidence type="ECO:0008006" key="9">
    <source>
        <dbReference type="Google" id="ProtNLM"/>
    </source>
</evidence>
<keyword evidence="3" id="KW-0560">Oxidoreductase</keyword>
<evidence type="ECO:0000256" key="6">
    <source>
        <dbReference type="SAM" id="Phobius"/>
    </source>
</evidence>
<proteinExistence type="inferred from homology"/>
<comment type="caution">
    <text evidence="7">The sequence shown here is derived from an EMBL/GenBank/DDBJ whole genome shotgun (WGS) entry which is preliminary data.</text>
</comment>
<feature type="binding site" description="axial binding residue" evidence="5">
    <location>
        <position position="461"/>
    </location>
    <ligand>
        <name>heme</name>
        <dbReference type="ChEBI" id="CHEBI:30413"/>
    </ligand>
    <ligandPart>
        <name>Fe</name>
        <dbReference type="ChEBI" id="CHEBI:18248"/>
    </ligandPart>
</feature>
<dbReference type="PRINTS" id="PR00463">
    <property type="entry name" value="EP450I"/>
</dbReference>
<evidence type="ECO:0000313" key="7">
    <source>
        <dbReference type="EMBL" id="KAL3684515.1"/>
    </source>
</evidence>
<evidence type="ECO:0000256" key="1">
    <source>
        <dbReference type="ARBA" id="ARBA00010617"/>
    </source>
</evidence>
<reference evidence="7 8" key="1">
    <citation type="submission" date="2024-09" db="EMBL/GenBank/DDBJ databases">
        <title>Chromosome-scale assembly of Riccia sorocarpa.</title>
        <authorList>
            <person name="Paukszto L."/>
        </authorList>
    </citation>
    <scope>NUCLEOTIDE SEQUENCE [LARGE SCALE GENOMIC DNA]</scope>
    <source>
        <strain evidence="7">LP-2024</strain>
        <tissue evidence="7">Aerial parts of the thallus</tissue>
    </source>
</reference>
<evidence type="ECO:0000256" key="2">
    <source>
        <dbReference type="ARBA" id="ARBA00022723"/>
    </source>
</evidence>
<dbReference type="InterPro" id="IPR002401">
    <property type="entry name" value="Cyt_P450_E_grp-I"/>
</dbReference>
<name>A0ABD3H297_9MARC</name>
<dbReference type="PANTHER" id="PTHR24296">
    <property type="entry name" value="CYTOCHROME P450"/>
    <property type="match status" value="1"/>
</dbReference>
<dbReference type="CDD" id="cd11064">
    <property type="entry name" value="CYP86A"/>
    <property type="match status" value="1"/>
</dbReference>
<comment type="cofactor">
    <cofactor evidence="5">
        <name>heme</name>
        <dbReference type="ChEBI" id="CHEBI:30413"/>
    </cofactor>
</comment>
<keyword evidence="6" id="KW-0812">Transmembrane</keyword>
<accession>A0ABD3H297</accession>
<comment type="similarity">
    <text evidence="1">Belongs to the cytochrome P450 family.</text>
</comment>
<evidence type="ECO:0000313" key="8">
    <source>
        <dbReference type="Proteomes" id="UP001633002"/>
    </source>
</evidence>
<dbReference type="AlphaFoldDB" id="A0ABD3H297"/>
<sequence>MLDTAGNTILVLGLATSVLVYLWIYRWRQVGRVGPKEWPLVGALFELRANVHRLHDWTFEYMSKSSTGTVSFSVPVSGIVFIGRPDNVEYILKTNFPNYIKGPVNQERFREILGNGIFAADGDDWKQLRKIASFEFSSHKLRETSTNAYREHAVHLMLFLETVADSLTQVDIQDLFLRMTMDSICKTGFGLDQHTLTPELPEFQFATAFDTLSLWSVARIFDVFWKLKRKLNVGREKQFRALLPLLDTFLYDVIRLRRAELAKLEAMGQTLDRHDILSRFMTAKDANGDLLSDTVIRDAVLSFVLAGRDTTACTLSWFVYVLCLNPGVAEKCFQEIQDVFGKEQDDLGQGIDRFEEFGKLLTFESLGRLHYLHAAISETLRFYGPVARDGKYAVKDDVLPDGTLVKAGDTVIYVPYAMGRMELVWGPDAMEYRPERWLKDGCYRPESPFKFAVFQAGPRICLGKDTAYLQMLMTSAMFIRWFRFELVPNQLVTYNVSLVMSIRNGLKVFVRHR</sequence>
<keyword evidence="4 5" id="KW-0408">Iron</keyword>
<dbReference type="EMBL" id="JBJQOH010000006">
    <property type="protein sequence ID" value="KAL3684515.1"/>
    <property type="molecule type" value="Genomic_DNA"/>
</dbReference>
<dbReference type="InterPro" id="IPR001128">
    <property type="entry name" value="Cyt_P450"/>
</dbReference>
<dbReference type="SUPFAM" id="SSF48264">
    <property type="entry name" value="Cytochrome P450"/>
    <property type="match status" value="1"/>
</dbReference>
<dbReference type="GO" id="GO:0016491">
    <property type="term" value="F:oxidoreductase activity"/>
    <property type="evidence" value="ECO:0007669"/>
    <property type="project" value="UniProtKB-KW"/>
</dbReference>
<keyword evidence="2 5" id="KW-0479">Metal-binding</keyword>
<evidence type="ECO:0000256" key="5">
    <source>
        <dbReference type="PIRSR" id="PIRSR602401-1"/>
    </source>
</evidence>
<keyword evidence="8" id="KW-1185">Reference proteome</keyword>
<feature type="transmembrane region" description="Helical" evidence="6">
    <location>
        <begin position="6"/>
        <end position="24"/>
    </location>
</feature>
<evidence type="ECO:0000256" key="4">
    <source>
        <dbReference type="ARBA" id="ARBA00023004"/>
    </source>
</evidence>
<gene>
    <name evidence="7" type="ORF">R1sor_002537</name>
</gene>
<dbReference type="GO" id="GO:0046872">
    <property type="term" value="F:metal ion binding"/>
    <property type="evidence" value="ECO:0007669"/>
    <property type="project" value="UniProtKB-KW"/>
</dbReference>
<keyword evidence="6" id="KW-1133">Transmembrane helix</keyword>